<sequence length="137" mass="15981">MNQTTDTDYNEAYIQVTTSVAGQLPIEILRLVLYQLVECDPPTDPNFFGNVPHQLCVVNRHWNRAYTPFLYAHYRLHSKETQIKGLWGFLRTLYNNPEIAKHVRFLVLTDENPNLVAPHIYDDVYEELTTLSEENLS</sequence>
<protein>
    <recommendedName>
        <fullName evidence="3">F-box domain-containing protein</fullName>
    </recommendedName>
</protein>
<evidence type="ECO:0000313" key="2">
    <source>
        <dbReference type="Proteomes" id="UP000184073"/>
    </source>
</evidence>
<proteinExistence type="predicted"/>
<organism evidence="1 2">
    <name type="scientific">Aspergillus versicolor CBS 583.65</name>
    <dbReference type="NCBI Taxonomy" id="1036611"/>
    <lineage>
        <taxon>Eukaryota</taxon>
        <taxon>Fungi</taxon>
        <taxon>Dikarya</taxon>
        <taxon>Ascomycota</taxon>
        <taxon>Pezizomycotina</taxon>
        <taxon>Eurotiomycetes</taxon>
        <taxon>Eurotiomycetidae</taxon>
        <taxon>Eurotiales</taxon>
        <taxon>Aspergillaceae</taxon>
        <taxon>Aspergillus</taxon>
        <taxon>Aspergillus subgen. Nidulantes</taxon>
    </lineage>
</organism>
<evidence type="ECO:0000313" key="1">
    <source>
        <dbReference type="EMBL" id="OJJ08359.1"/>
    </source>
</evidence>
<dbReference type="Proteomes" id="UP000184073">
    <property type="component" value="Unassembled WGS sequence"/>
</dbReference>
<dbReference type="GeneID" id="63734164"/>
<name>A0A1L9Q3R3_ASPVE</name>
<dbReference type="RefSeq" id="XP_040674121.1">
    <property type="nucleotide sequence ID" value="XM_040818653.1"/>
</dbReference>
<reference evidence="2" key="1">
    <citation type="journal article" date="2017" name="Genome Biol.">
        <title>Comparative genomics reveals high biological diversity and specific adaptations in the industrially and medically important fungal genus Aspergillus.</title>
        <authorList>
            <person name="de Vries R.P."/>
            <person name="Riley R."/>
            <person name="Wiebenga A."/>
            <person name="Aguilar-Osorio G."/>
            <person name="Amillis S."/>
            <person name="Uchima C.A."/>
            <person name="Anderluh G."/>
            <person name="Asadollahi M."/>
            <person name="Askin M."/>
            <person name="Barry K."/>
            <person name="Battaglia E."/>
            <person name="Bayram O."/>
            <person name="Benocci T."/>
            <person name="Braus-Stromeyer S.A."/>
            <person name="Caldana C."/>
            <person name="Canovas D."/>
            <person name="Cerqueira G.C."/>
            <person name="Chen F."/>
            <person name="Chen W."/>
            <person name="Choi C."/>
            <person name="Clum A."/>
            <person name="Dos Santos R.A."/>
            <person name="Damasio A.R."/>
            <person name="Diallinas G."/>
            <person name="Emri T."/>
            <person name="Fekete E."/>
            <person name="Flipphi M."/>
            <person name="Freyberg S."/>
            <person name="Gallo A."/>
            <person name="Gournas C."/>
            <person name="Habgood R."/>
            <person name="Hainaut M."/>
            <person name="Harispe M.L."/>
            <person name="Henrissat B."/>
            <person name="Hilden K.S."/>
            <person name="Hope R."/>
            <person name="Hossain A."/>
            <person name="Karabika E."/>
            <person name="Karaffa L."/>
            <person name="Karanyi Z."/>
            <person name="Krasevec N."/>
            <person name="Kuo A."/>
            <person name="Kusch H."/>
            <person name="LaButti K."/>
            <person name="Lagendijk E.L."/>
            <person name="Lapidus A."/>
            <person name="Levasseur A."/>
            <person name="Lindquist E."/>
            <person name="Lipzen A."/>
            <person name="Logrieco A.F."/>
            <person name="MacCabe A."/>
            <person name="Maekelae M.R."/>
            <person name="Malavazi I."/>
            <person name="Melin P."/>
            <person name="Meyer V."/>
            <person name="Mielnichuk N."/>
            <person name="Miskei M."/>
            <person name="Molnar A.P."/>
            <person name="Mule G."/>
            <person name="Ngan C.Y."/>
            <person name="Orejas M."/>
            <person name="Orosz E."/>
            <person name="Ouedraogo J.P."/>
            <person name="Overkamp K.M."/>
            <person name="Park H.-S."/>
            <person name="Perrone G."/>
            <person name="Piumi F."/>
            <person name="Punt P.J."/>
            <person name="Ram A.F."/>
            <person name="Ramon A."/>
            <person name="Rauscher S."/>
            <person name="Record E."/>
            <person name="Riano-Pachon D.M."/>
            <person name="Robert V."/>
            <person name="Roehrig J."/>
            <person name="Ruller R."/>
            <person name="Salamov A."/>
            <person name="Salih N.S."/>
            <person name="Samson R.A."/>
            <person name="Sandor E."/>
            <person name="Sanguinetti M."/>
            <person name="Schuetze T."/>
            <person name="Sepcic K."/>
            <person name="Shelest E."/>
            <person name="Sherlock G."/>
            <person name="Sophianopoulou V."/>
            <person name="Squina F.M."/>
            <person name="Sun H."/>
            <person name="Susca A."/>
            <person name="Todd R.B."/>
            <person name="Tsang A."/>
            <person name="Unkles S.E."/>
            <person name="van de Wiele N."/>
            <person name="van Rossen-Uffink D."/>
            <person name="Oliveira J.V."/>
            <person name="Vesth T.C."/>
            <person name="Visser J."/>
            <person name="Yu J.-H."/>
            <person name="Zhou M."/>
            <person name="Andersen M.R."/>
            <person name="Archer D.B."/>
            <person name="Baker S.E."/>
            <person name="Benoit I."/>
            <person name="Brakhage A.A."/>
            <person name="Braus G.H."/>
            <person name="Fischer R."/>
            <person name="Frisvad J.C."/>
            <person name="Goldman G.H."/>
            <person name="Houbraken J."/>
            <person name="Oakley B."/>
            <person name="Pocsi I."/>
            <person name="Scazzocchio C."/>
            <person name="Seiboth B."/>
            <person name="vanKuyk P.A."/>
            <person name="Wortman J."/>
            <person name="Dyer P.S."/>
            <person name="Grigoriev I.V."/>
        </authorList>
    </citation>
    <scope>NUCLEOTIDE SEQUENCE [LARGE SCALE GENOMIC DNA]</scope>
    <source>
        <strain evidence="2">CBS 583.65</strain>
    </source>
</reference>
<accession>A0A1L9Q3R3</accession>
<keyword evidence="2" id="KW-1185">Reference proteome</keyword>
<gene>
    <name evidence="1" type="ORF">ASPVEDRAFT_89584</name>
</gene>
<dbReference type="AlphaFoldDB" id="A0A1L9Q3R3"/>
<dbReference type="EMBL" id="KV878139">
    <property type="protein sequence ID" value="OJJ08359.1"/>
    <property type="molecule type" value="Genomic_DNA"/>
</dbReference>
<dbReference type="VEuPathDB" id="FungiDB:ASPVEDRAFT_89584"/>
<evidence type="ECO:0008006" key="3">
    <source>
        <dbReference type="Google" id="ProtNLM"/>
    </source>
</evidence>